<accession>A0ACD2ZYK3</accession>
<protein>
    <submittedName>
        <fullName evidence="1">Uncharacterized protein</fullName>
    </submittedName>
</protein>
<evidence type="ECO:0000313" key="1">
    <source>
        <dbReference type="EMBL" id="TFK58471.1"/>
    </source>
</evidence>
<dbReference type="EMBL" id="ML209342">
    <property type="protein sequence ID" value="TFK58471.1"/>
    <property type="molecule type" value="Genomic_DNA"/>
</dbReference>
<proteinExistence type="predicted"/>
<organism evidence="1 2">
    <name type="scientific">Pluteus cervinus</name>
    <dbReference type="NCBI Taxonomy" id="181527"/>
    <lineage>
        <taxon>Eukaryota</taxon>
        <taxon>Fungi</taxon>
        <taxon>Dikarya</taxon>
        <taxon>Basidiomycota</taxon>
        <taxon>Agaricomycotina</taxon>
        <taxon>Agaricomycetes</taxon>
        <taxon>Agaricomycetidae</taxon>
        <taxon>Agaricales</taxon>
        <taxon>Pluteineae</taxon>
        <taxon>Pluteaceae</taxon>
        <taxon>Pluteus</taxon>
    </lineage>
</organism>
<keyword evidence="2" id="KW-1185">Reference proteome</keyword>
<sequence>MSGSFSSDQCRMTLPDLKCDYTTDMTQMVIHQQVTAARLGATWVPIHFPDDLENVKGAATLHFLDPVIPPTIAEVMRLVKNMRVSGVEDITLTGAILAQIDQDRIDPTLSATHEVNDEDEDLGQLSWENEVVEVFGGKAEFEALKVYRNELREDLALFEELVTELSTGIAPDESVLNRLAKAHNTVDTIKAEIRKTFYSQIVFFDKNLQFIFSDTSTVESLPNASCRDWEIQIWEEIANQTKLAFSLSGDTSEEDRSQKLRFWIWSYQEPYSALIIFYDRAHLDDELRSLILTHERVDIYWEDDENERTTDWAAVLGAVGRGEYIVQAGSFGIAGLEDSD</sequence>
<dbReference type="Proteomes" id="UP000308600">
    <property type="component" value="Unassembled WGS sequence"/>
</dbReference>
<gene>
    <name evidence="1" type="ORF">BDN72DRAFT_865900</name>
</gene>
<evidence type="ECO:0000313" key="2">
    <source>
        <dbReference type="Proteomes" id="UP000308600"/>
    </source>
</evidence>
<reference evidence="1 2" key="1">
    <citation type="journal article" date="2019" name="Nat. Ecol. Evol.">
        <title>Megaphylogeny resolves global patterns of mushroom evolution.</title>
        <authorList>
            <person name="Varga T."/>
            <person name="Krizsan K."/>
            <person name="Foldi C."/>
            <person name="Dima B."/>
            <person name="Sanchez-Garcia M."/>
            <person name="Sanchez-Ramirez S."/>
            <person name="Szollosi G.J."/>
            <person name="Szarkandi J.G."/>
            <person name="Papp V."/>
            <person name="Albert L."/>
            <person name="Andreopoulos W."/>
            <person name="Angelini C."/>
            <person name="Antonin V."/>
            <person name="Barry K.W."/>
            <person name="Bougher N.L."/>
            <person name="Buchanan P."/>
            <person name="Buyck B."/>
            <person name="Bense V."/>
            <person name="Catcheside P."/>
            <person name="Chovatia M."/>
            <person name="Cooper J."/>
            <person name="Damon W."/>
            <person name="Desjardin D."/>
            <person name="Finy P."/>
            <person name="Geml J."/>
            <person name="Haridas S."/>
            <person name="Hughes K."/>
            <person name="Justo A."/>
            <person name="Karasinski D."/>
            <person name="Kautmanova I."/>
            <person name="Kiss B."/>
            <person name="Kocsube S."/>
            <person name="Kotiranta H."/>
            <person name="LaButti K.M."/>
            <person name="Lechner B.E."/>
            <person name="Liimatainen K."/>
            <person name="Lipzen A."/>
            <person name="Lukacs Z."/>
            <person name="Mihaltcheva S."/>
            <person name="Morgado L.N."/>
            <person name="Niskanen T."/>
            <person name="Noordeloos M.E."/>
            <person name="Ohm R.A."/>
            <person name="Ortiz-Santana B."/>
            <person name="Ovrebo C."/>
            <person name="Racz N."/>
            <person name="Riley R."/>
            <person name="Savchenko A."/>
            <person name="Shiryaev A."/>
            <person name="Soop K."/>
            <person name="Spirin V."/>
            <person name="Szebenyi C."/>
            <person name="Tomsovsky M."/>
            <person name="Tulloss R.E."/>
            <person name="Uehling J."/>
            <person name="Grigoriev I.V."/>
            <person name="Vagvolgyi C."/>
            <person name="Papp T."/>
            <person name="Martin F.M."/>
            <person name="Miettinen O."/>
            <person name="Hibbett D.S."/>
            <person name="Nagy L.G."/>
        </authorList>
    </citation>
    <scope>NUCLEOTIDE SEQUENCE [LARGE SCALE GENOMIC DNA]</scope>
    <source>
        <strain evidence="1 2">NL-1719</strain>
    </source>
</reference>
<name>A0ACD2ZYK3_9AGAR</name>